<evidence type="ECO:0000313" key="2">
    <source>
        <dbReference type="Proteomes" id="UP000050761"/>
    </source>
</evidence>
<dbReference type="AlphaFoldDB" id="A0A183GMU5"/>
<protein>
    <submittedName>
        <fullName evidence="1 3">Uncharacterized protein</fullName>
    </submittedName>
</protein>
<proteinExistence type="predicted"/>
<reference evidence="1 2" key="1">
    <citation type="submission" date="2018-11" db="EMBL/GenBank/DDBJ databases">
        <authorList>
            <consortium name="Pathogen Informatics"/>
        </authorList>
    </citation>
    <scope>NUCLEOTIDE SEQUENCE [LARGE SCALE GENOMIC DNA]</scope>
</reference>
<reference evidence="3" key="2">
    <citation type="submission" date="2019-09" db="UniProtKB">
        <authorList>
            <consortium name="WormBaseParasite"/>
        </authorList>
    </citation>
    <scope>IDENTIFICATION</scope>
</reference>
<accession>A0A183GMU5</accession>
<organism evidence="2 3">
    <name type="scientific">Heligmosomoides polygyrus</name>
    <name type="common">Parasitic roundworm</name>
    <dbReference type="NCBI Taxonomy" id="6339"/>
    <lineage>
        <taxon>Eukaryota</taxon>
        <taxon>Metazoa</taxon>
        <taxon>Ecdysozoa</taxon>
        <taxon>Nematoda</taxon>
        <taxon>Chromadorea</taxon>
        <taxon>Rhabditida</taxon>
        <taxon>Rhabditina</taxon>
        <taxon>Rhabditomorpha</taxon>
        <taxon>Strongyloidea</taxon>
        <taxon>Heligmosomidae</taxon>
        <taxon>Heligmosomoides</taxon>
    </lineage>
</organism>
<dbReference type="WBParaSite" id="HPBE_0002401501-mRNA-1">
    <property type="protein sequence ID" value="HPBE_0002401501-mRNA-1"/>
    <property type="gene ID" value="HPBE_0002401501"/>
</dbReference>
<dbReference type="EMBL" id="UZAH01035737">
    <property type="protein sequence ID" value="VDP42375.1"/>
    <property type="molecule type" value="Genomic_DNA"/>
</dbReference>
<keyword evidence="2" id="KW-1185">Reference proteome</keyword>
<evidence type="ECO:0000313" key="3">
    <source>
        <dbReference type="WBParaSite" id="HPBE_0002401501-mRNA-1"/>
    </source>
</evidence>
<gene>
    <name evidence="1" type="ORF">HPBE_LOCUS24014</name>
</gene>
<evidence type="ECO:0000313" key="1">
    <source>
        <dbReference type="EMBL" id="VDP42375.1"/>
    </source>
</evidence>
<dbReference type="Proteomes" id="UP000050761">
    <property type="component" value="Unassembled WGS sequence"/>
</dbReference>
<accession>A0A3P8EE10</accession>
<sequence length="152" mass="17427">MVQLVPQAPMLTRRSESILVPNDHLRKKDGNRDAQLGAAVREPVVITHSLGCTAHDSLRTAGKVRRLPRYDYTVLRKHWNDLQSLSEPQPKHPDNEQRSVFLVVGNQWRGLFRICSNQFSSGLGRFSIQLEKSGILRQTPARKYRKSSFSFF</sequence>
<name>A0A183GMU5_HELPZ</name>